<evidence type="ECO:0000256" key="5">
    <source>
        <dbReference type="ARBA" id="ARBA00022692"/>
    </source>
</evidence>
<keyword evidence="11" id="KW-1185">Reference proteome</keyword>
<comment type="caution">
    <text evidence="10">The sequence shown here is derived from an EMBL/GenBank/DDBJ whole genome shotgun (WGS) entry which is preliminary data.</text>
</comment>
<dbReference type="InterPro" id="IPR037294">
    <property type="entry name" value="ABC_BtuC-like"/>
</dbReference>
<comment type="subcellular location">
    <subcellularLocation>
        <location evidence="1 8">Cell membrane</location>
        <topology evidence="1 8">Multi-pass membrane protein</topology>
    </subcellularLocation>
</comment>
<feature type="transmembrane region" description="Helical" evidence="9">
    <location>
        <begin position="15"/>
        <end position="37"/>
    </location>
</feature>
<evidence type="ECO:0000256" key="7">
    <source>
        <dbReference type="ARBA" id="ARBA00023136"/>
    </source>
</evidence>
<evidence type="ECO:0000256" key="6">
    <source>
        <dbReference type="ARBA" id="ARBA00022989"/>
    </source>
</evidence>
<proteinExistence type="inferred from homology"/>
<keyword evidence="5 8" id="KW-0812">Transmembrane</keyword>
<evidence type="ECO:0000256" key="3">
    <source>
        <dbReference type="ARBA" id="ARBA00022448"/>
    </source>
</evidence>
<comment type="similarity">
    <text evidence="2 8">Belongs to the ABC-3 integral membrane protein family.</text>
</comment>
<feature type="transmembrane region" description="Helical" evidence="9">
    <location>
        <begin position="152"/>
        <end position="169"/>
    </location>
</feature>
<dbReference type="RefSeq" id="WP_161763392.1">
    <property type="nucleotide sequence ID" value="NZ_JAAATX020000011.1"/>
</dbReference>
<evidence type="ECO:0000256" key="9">
    <source>
        <dbReference type="SAM" id="Phobius"/>
    </source>
</evidence>
<feature type="transmembrane region" description="Helical" evidence="9">
    <location>
        <begin position="74"/>
        <end position="93"/>
    </location>
</feature>
<dbReference type="PANTHER" id="PTHR30477">
    <property type="entry name" value="ABC-TRANSPORTER METAL-BINDING PROTEIN"/>
    <property type="match status" value="1"/>
</dbReference>
<evidence type="ECO:0000313" key="10">
    <source>
        <dbReference type="EMBL" id="MBU9699265.1"/>
    </source>
</evidence>
<keyword evidence="7 9" id="KW-0472">Membrane</keyword>
<accession>A0ABS6J6U2</accession>
<evidence type="ECO:0000256" key="8">
    <source>
        <dbReference type="RuleBase" id="RU003943"/>
    </source>
</evidence>
<keyword evidence="6 9" id="KW-1133">Transmembrane helix</keyword>
<protein>
    <submittedName>
        <fullName evidence="10">Metal ABC transporter permease</fullName>
    </submittedName>
</protein>
<evidence type="ECO:0000256" key="1">
    <source>
        <dbReference type="ARBA" id="ARBA00004651"/>
    </source>
</evidence>
<evidence type="ECO:0000256" key="4">
    <source>
        <dbReference type="ARBA" id="ARBA00022475"/>
    </source>
</evidence>
<dbReference type="EMBL" id="JAAATX020000011">
    <property type="protein sequence ID" value="MBU9699265.1"/>
    <property type="molecule type" value="Genomic_DNA"/>
</dbReference>
<keyword evidence="3 8" id="KW-0813">Transport</keyword>
<organism evidence="10 11">
    <name type="scientific">Paragemmobacter amnigenus</name>
    <dbReference type="NCBI Taxonomy" id="2852097"/>
    <lineage>
        <taxon>Bacteria</taxon>
        <taxon>Pseudomonadati</taxon>
        <taxon>Pseudomonadota</taxon>
        <taxon>Alphaproteobacteria</taxon>
        <taxon>Rhodobacterales</taxon>
        <taxon>Paracoccaceae</taxon>
        <taxon>Paragemmobacter</taxon>
    </lineage>
</organism>
<dbReference type="Pfam" id="PF00950">
    <property type="entry name" value="ABC-3"/>
    <property type="match status" value="1"/>
</dbReference>
<dbReference type="Gene3D" id="1.10.3470.10">
    <property type="entry name" value="ABC transporter involved in vitamin B12 uptake, BtuC"/>
    <property type="match status" value="1"/>
</dbReference>
<name>A0ABS6J6U2_9RHOB</name>
<sequence length="309" mass="31405">MTATLLQALLFQSGYNAALVSIGAALLGFAAGCTGAFTTLRRRALVSDAMAHATLPGIGLAFLVMAALGSDGRWLAGLLLGAGISAALGLMALNRLTRTRLPEDAAIGAVLSTFYGAGIVILTVIQNLSLGRPAGLESFLLGSTAGMLRDDALLVAGGGAVTLALLWLLRRALVMTAFDPAHARLMGIDTRAADMALLVLTLACVLLGLRVVGLILIVALLITPALAARLWSDRMSTVALLAGAIGAVSGHLGAALSVALPDLPTGPAIVLLAFAAFALSALIAPRRGLIARSIAHARLRARLAAGEQT</sequence>
<feature type="transmembrane region" description="Helical" evidence="9">
    <location>
        <begin position="214"/>
        <end position="231"/>
    </location>
</feature>
<feature type="transmembrane region" description="Helical" evidence="9">
    <location>
        <begin position="238"/>
        <end position="260"/>
    </location>
</feature>
<evidence type="ECO:0000313" key="11">
    <source>
        <dbReference type="Proteomes" id="UP000731907"/>
    </source>
</evidence>
<dbReference type="InterPro" id="IPR001626">
    <property type="entry name" value="ABC_TroCD"/>
</dbReference>
<evidence type="ECO:0000256" key="2">
    <source>
        <dbReference type="ARBA" id="ARBA00008034"/>
    </source>
</evidence>
<dbReference type="SUPFAM" id="SSF81345">
    <property type="entry name" value="ABC transporter involved in vitamin B12 uptake, BtuC"/>
    <property type="match status" value="1"/>
</dbReference>
<reference evidence="10 11" key="1">
    <citation type="submission" date="2021-06" db="EMBL/GenBank/DDBJ databases">
        <title>Rhodobacteraceae bacterium strain HSP-20.</title>
        <authorList>
            <person name="Chen W.-M."/>
        </authorList>
    </citation>
    <scope>NUCLEOTIDE SEQUENCE [LARGE SCALE GENOMIC DNA]</scope>
    <source>
        <strain evidence="10 11">HSP-20</strain>
    </source>
</reference>
<keyword evidence="4" id="KW-1003">Cell membrane</keyword>
<feature type="transmembrane region" description="Helical" evidence="9">
    <location>
        <begin position="105"/>
        <end position="125"/>
    </location>
</feature>
<dbReference type="Proteomes" id="UP000731907">
    <property type="component" value="Unassembled WGS sequence"/>
</dbReference>
<feature type="transmembrane region" description="Helical" evidence="9">
    <location>
        <begin position="266"/>
        <end position="284"/>
    </location>
</feature>
<dbReference type="PANTHER" id="PTHR30477:SF3">
    <property type="entry name" value="METAL TRANSPORT SYSTEM MEMBRANE PROTEIN CT_069-RELATED"/>
    <property type="match status" value="1"/>
</dbReference>
<feature type="transmembrane region" description="Helical" evidence="9">
    <location>
        <begin position="49"/>
        <end position="68"/>
    </location>
</feature>
<gene>
    <name evidence="10" type="ORF">GU927_015555</name>
</gene>